<feature type="transmembrane region" description="Helical" evidence="1">
    <location>
        <begin position="7"/>
        <end position="25"/>
    </location>
</feature>
<accession>A0ABU5V1H7</accession>
<organism evidence="2 3">
    <name type="scientific">Stenotrophomonas capsici</name>
    <dbReference type="NCBI Taxonomy" id="3110230"/>
    <lineage>
        <taxon>Bacteria</taxon>
        <taxon>Pseudomonadati</taxon>
        <taxon>Pseudomonadota</taxon>
        <taxon>Gammaproteobacteria</taxon>
        <taxon>Lysobacterales</taxon>
        <taxon>Lysobacteraceae</taxon>
        <taxon>Stenotrophomonas</taxon>
    </lineage>
</organism>
<sequence>MQDRRWLVGLFVLVYLAMLLGGAALKPGYSPVAQYISELGATGSAHARLISLAGFIPVGVLGAVLLVVMAARVPLMGIGRVGYWLLLCEPLAWIGSALAPCDLGCPHGGSVWQVLHNLLGVLTYLGTTLGLVLMAAAPGLRPATRLLWIALAMAWLLLFLLMGTPALADVRGLLQRLAEWLVYGALCSAAWHLAGPRAIATGAATTRG</sequence>
<feature type="transmembrane region" description="Helical" evidence="1">
    <location>
        <begin position="111"/>
        <end position="134"/>
    </location>
</feature>
<keyword evidence="1" id="KW-1133">Transmembrane helix</keyword>
<keyword evidence="1" id="KW-0472">Membrane</keyword>
<comment type="caution">
    <text evidence="2">The sequence shown here is derived from an EMBL/GenBank/DDBJ whole genome shotgun (WGS) entry which is preliminary data.</text>
</comment>
<reference evidence="2 3" key="1">
    <citation type="submission" date="2023-12" db="EMBL/GenBank/DDBJ databases">
        <title>Stenotrophomonas guangdongensis sp. nov., isolated from wilted pepper plants (Capsicum annuum).</title>
        <authorList>
            <person name="Qiu M."/>
            <person name="Li Y."/>
            <person name="Liu Q."/>
            <person name="Zhang X."/>
            <person name="Huang Y."/>
            <person name="Guo R."/>
            <person name="Hu M."/>
            <person name="Zhou J."/>
            <person name="Zhou X."/>
        </authorList>
    </citation>
    <scope>NUCLEOTIDE SEQUENCE [LARGE SCALE GENOMIC DNA]</scope>
    <source>
        <strain evidence="2 3">MH1</strain>
    </source>
</reference>
<evidence type="ECO:0000313" key="3">
    <source>
        <dbReference type="Proteomes" id="UP001301653"/>
    </source>
</evidence>
<gene>
    <name evidence="2" type="ORF">VA603_06530</name>
</gene>
<name>A0ABU5V1H7_9GAMM</name>
<dbReference type="InterPro" id="IPR009339">
    <property type="entry name" value="DUF998"/>
</dbReference>
<evidence type="ECO:0000256" key="1">
    <source>
        <dbReference type="SAM" id="Phobius"/>
    </source>
</evidence>
<feature type="transmembrane region" description="Helical" evidence="1">
    <location>
        <begin position="146"/>
        <end position="168"/>
    </location>
</feature>
<keyword evidence="3" id="KW-1185">Reference proteome</keyword>
<dbReference type="RefSeq" id="WP_323438310.1">
    <property type="nucleotide sequence ID" value="NZ_JAYFUH010000077.1"/>
</dbReference>
<protein>
    <submittedName>
        <fullName evidence="2">DUF998 domain-containing protein</fullName>
    </submittedName>
</protein>
<dbReference type="EMBL" id="JAYFUH010000077">
    <property type="protein sequence ID" value="MEA5667192.1"/>
    <property type="molecule type" value="Genomic_DNA"/>
</dbReference>
<proteinExistence type="predicted"/>
<feature type="transmembrane region" description="Helical" evidence="1">
    <location>
        <begin position="45"/>
        <end position="69"/>
    </location>
</feature>
<keyword evidence="1" id="KW-0812">Transmembrane</keyword>
<feature type="transmembrane region" description="Helical" evidence="1">
    <location>
        <begin position="81"/>
        <end position="99"/>
    </location>
</feature>
<dbReference type="Pfam" id="PF06197">
    <property type="entry name" value="DUF998"/>
    <property type="match status" value="1"/>
</dbReference>
<dbReference type="Proteomes" id="UP001301653">
    <property type="component" value="Unassembled WGS sequence"/>
</dbReference>
<evidence type="ECO:0000313" key="2">
    <source>
        <dbReference type="EMBL" id="MEA5667192.1"/>
    </source>
</evidence>